<sequence>MTKSKFGKGGKSIHRGAQATHGRRRDSPQDTLEISHNETNDIPRSRSTIDKNQYQSHERVEEERGFMSHDARETNDIVHRSGSQTNNENSQSHIKDARSEIKVYKGKVRIFSDGARKTSKKFTEKIDVGGFTWSKVSQPTKDFYFYEFKEVRDGRPPTAHELFLHTHTKKQDRKTFVDGKSKKINDNVIQLTKRHKANHESVEGDQSHKSMDNDDIFFEAAGGKKKGRVYGLGCQSSTYFPSPIEKIAATQTLETESRYKKAILVMSKELKAVKKQLRAERTLWESKFNGLCGHLGFSTESVQIKGKQSVELENYTSDSSDDDDEIRSQEGSMDYGDEEDNESDSGSMDSGNEDCSESNG</sequence>
<feature type="compositionally biased region" description="Basic residues" evidence="1">
    <location>
        <begin position="1"/>
        <end position="14"/>
    </location>
</feature>
<evidence type="ECO:0000256" key="1">
    <source>
        <dbReference type="SAM" id="MobiDB-lite"/>
    </source>
</evidence>
<feature type="compositionally biased region" description="Polar residues" evidence="1">
    <location>
        <begin position="81"/>
        <end position="92"/>
    </location>
</feature>
<feature type="region of interest" description="Disordered" evidence="1">
    <location>
        <begin position="1"/>
        <end position="97"/>
    </location>
</feature>
<organism evidence="2 3">
    <name type="scientific">Oldenlandia corymbosa var. corymbosa</name>
    <dbReference type="NCBI Taxonomy" id="529605"/>
    <lineage>
        <taxon>Eukaryota</taxon>
        <taxon>Viridiplantae</taxon>
        <taxon>Streptophyta</taxon>
        <taxon>Embryophyta</taxon>
        <taxon>Tracheophyta</taxon>
        <taxon>Spermatophyta</taxon>
        <taxon>Magnoliopsida</taxon>
        <taxon>eudicotyledons</taxon>
        <taxon>Gunneridae</taxon>
        <taxon>Pentapetalae</taxon>
        <taxon>asterids</taxon>
        <taxon>lamiids</taxon>
        <taxon>Gentianales</taxon>
        <taxon>Rubiaceae</taxon>
        <taxon>Rubioideae</taxon>
        <taxon>Spermacoceae</taxon>
        <taxon>Hedyotis-Oldenlandia complex</taxon>
        <taxon>Oldenlandia</taxon>
    </lineage>
</organism>
<feature type="region of interest" description="Disordered" evidence="1">
    <location>
        <begin position="309"/>
        <end position="360"/>
    </location>
</feature>
<dbReference type="EMBL" id="OX459123">
    <property type="protein sequence ID" value="CAI9109168.1"/>
    <property type="molecule type" value="Genomic_DNA"/>
</dbReference>
<proteinExistence type="predicted"/>
<dbReference type="Pfam" id="PF03004">
    <property type="entry name" value="Transposase_24"/>
    <property type="match status" value="1"/>
</dbReference>
<dbReference type="InterPro" id="IPR004252">
    <property type="entry name" value="Probable_transposase_24"/>
</dbReference>
<dbReference type="Proteomes" id="UP001161247">
    <property type="component" value="Chromosome 6"/>
</dbReference>
<keyword evidence="3" id="KW-1185">Reference proteome</keyword>
<accession>A0AAV1DR18</accession>
<evidence type="ECO:0000313" key="3">
    <source>
        <dbReference type="Proteomes" id="UP001161247"/>
    </source>
</evidence>
<protein>
    <submittedName>
        <fullName evidence="2">OLC1v1008937C1</fullName>
    </submittedName>
</protein>
<evidence type="ECO:0000313" key="2">
    <source>
        <dbReference type="EMBL" id="CAI9109168.1"/>
    </source>
</evidence>
<gene>
    <name evidence="2" type="ORF">OLC1_LOCUS17116</name>
</gene>
<reference evidence="2" key="1">
    <citation type="submission" date="2023-03" db="EMBL/GenBank/DDBJ databases">
        <authorList>
            <person name="Julca I."/>
        </authorList>
    </citation>
    <scope>NUCLEOTIDE SEQUENCE</scope>
</reference>
<name>A0AAV1DR18_OLDCO</name>
<feature type="compositionally biased region" description="Basic and acidic residues" evidence="1">
    <location>
        <begin position="25"/>
        <end position="49"/>
    </location>
</feature>
<dbReference type="AlphaFoldDB" id="A0AAV1DR18"/>
<feature type="compositionally biased region" description="Basic and acidic residues" evidence="1">
    <location>
        <begin position="56"/>
        <end position="79"/>
    </location>
</feature>
<feature type="compositionally biased region" description="Acidic residues" evidence="1">
    <location>
        <begin position="351"/>
        <end position="360"/>
    </location>
</feature>